<organism evidence="1 2">
    <name type="scientific">Meishania litoralis</name>
    <dbReference type="NCBI Taxonomy" id="3434685"/>
    <lineage>
        <taxon>Bacteria</taxon>
        <taxon>Pseudomonadati</taxon>
        <taxon>Bacteroidota</taxon>
        <taxon>Flavobacteriia</taxon>
        <taxon>Flavobacteriales</taxon>
        <taxon>Flavobacteriaceae</taxon>
        <taxon>Meishania</taxon>
    </lineage>
</organism>
<evidence type="ECO:0000313" key="1">
    <source>
        <dbReference type="EMBL" id="MFH6601991.1"/>
    </source>
</evidence>
<evidence type="ECO:0000313" key="2">
    <source>
        <dbReference type="Proteomes" id="UP001595191"/>
    </source>
</evidence>
<sequence length="854" mass="92207">MNFRIFPFLLFSVGICAQQIGDFTSVPPGVQNTDFVIPATHRFQKIIETGDALTQGGTLKDKNDFAGYVPINGSSENGYLAINAEDVQGGVAILDIDYDPGTGLWQTTRSEAVDFSAVVGTSANCSGTVTPWNTIITCEEYTSIELQDRFGFPIDVNVDGYHDLGWAIEIDPVTKTVIDQQGGLNGADKLWAMGNFKHENAVVHSNRRTVYQGADATVGYLYKFVADNAEDLSSGNLYVYSGSKNGSGNWIQLDNTTQAEQNSTVEQSANVGGTVFNGIEDVEIGPDGRIYFAVKNEDRVYRFQDSDPITGMTVSNMETYVGNASYSITHENGTSTVPWGHGPDNLAFDAQGNLWVMQDADDFQNYIWVVENGHTQNVPKVKIFGRTPYRSEPTGITFSPDNRFLFMSIQHPDSGNGSTTQTDAAGNDIGFDKSITLVISRNETPDQTWYLDADGDGYAHPDTVLSPTSPGTGYTTTVLPTTDCNDNDANINPETVWYLDADGDGFADSQTVESCQSPGTGYTMTVLPTTDCDDNDASVNASSTWYLDADGDGFAHSETVESCQSPGTGYTTTVLPTTDCDDNDASVNASSTWYLDADGDGFAHFATVESCQSPGTGYTTTVLPTTDCDDNDASVNASSTWYLDADGDGFAHSATVESCQSPGTGYTTTVLPTTDCDDNDASVTASSTWYLDADGDGFADSETVESCQNPGTGYTTTVLQTTDCDDNDASVNAEALWYRDDDADGYADEPPVISCNQPGPNYTLTELPLKNEAPETVGVLYPNPAENEVNIILDQVYDEVFVTVLTSNRVHVASKKFTRTDTVALDLLGQPTGVYFVQVRTPKGRIGFYRLIKR</sequence>
<dbReference type="EMBL" id="JBHFPV010000001">
    <property type="protein sequence ID" value="MFH6601991.1"/>
    <property type="molecule type" value="Genomic_DNA"/>
</dbReference>
<keyword evidence="2" id="KW-1185">Reference proteome</keyword>
<protein>
    <submittedName>
        <fullName evidence="1">Alkaline phosphatase PhoX</fullName>
    </submittedName>
</protein>
<proteinExistence type="predicted"/>
<comment type="caution">
    <text evidence="1">The sequence shown here is derived from an EMBL/GenBank/DDBJ whole genome shotgun (WGS) entry which is preliminary data.</text>
</comment>
<name>A0ACC7LFS7_9FLAO</name>
<reference evidence="1" key="1">
    <citation type="submission" date="2024-09" db="EMBL/GenBank/DDBJ databases">
        <authorList>
            <person name="Liu J."/>
        </authorList>
    </citation>
    <scope>NUCLEOTIDE SEQUENCE</scope>
    <source>
        <strain evidence="1">NBU2967</strain>
    </source>
</reference>
<accession>A0ACC7LFS7</accession>
<gene>
    <name evidence="1" type="ORF">ACEZ3G_00770</name>
</gene>
<dbReference type="Proteomes" id="UP001595191">
    <property type="component" value="Unassembled WGS sequence"/>
</dbReference>